<keyword evidence="2" id="KW-1185">Reference proteome</keyword>
<dbReference type="AlphaFoldDB" id="A0A0S3RP05"/>
<protein>
    <submittedName>
        <fullName evidence="1">Uncharacterized protein</fullName>
    </submittedName>
</protein>
<name>A0A0S3RP05_PHAAN</name>
<evidence type="ECO:0000313" key="2">
    <source>
        <dbReference type="Proteomes" id="UP000291084"/>
    </source>
</evidence>
<feature type="non-terminal residue" evidence="1">
    <location>
        <position position="1"/>
    </location>
</feature>
<dbReference type="EMBL" id="AP015036">
    <property type="protein sequence ID" value="BAT82308.1"/>
    <property type="molecule type" value="Genomic_DNA"/>
</dbReference>
<organism evidence="1 2">
    <name type="scientific">Vigna angularis var. angularis</name>
    <dbReference type="NCBI Taxonomy" id="157739"/>
    <lineage>
        <taxon>Eukaryota</taxon>
        <taxon>Viridiplantae</taxon>
        <taxon>Streptophyta</taxon>
        <taxon>Embryophyta</taxon>
        <taxon>Tracheophyta</taxon>
        <taxon>Spermatophyta</taxon>
        <taxon>Magnoliopsida</taxon>
        <taxon>eudicotyledons</taxon>
        <taxon>Gunneridae</taxon>
        <taxon>Pentapetalae</taxon>
        <taxon>rosids</taxon>
        <taxon>fabids</taxon>
        <taxon>Fabales</taxon>
        <taxon>Fabaceae</taxon>
        <taxon>Papilionoideae</taxon>
        <taxon>50 kb inversion clade</taxon>
        <taxon>NPAAA clade</taxon>
        <taxon>indigoferoid/millettioid clade</taxon>
        <taxon>Phaseoleae</taxon>
        <taxon>Vigna</taxon>
    </lineage>
</organism>
<accession>A0A0S3RP05</accession>
<sequence>VCRSGRIESPESNRINEGPTGGVLLLARVVNQHLHRLALRFEPERNRVPPAARVQRLDRYHSPVRRHRDVNPLLLRARPSHHERDRVVHPLQHLYVLLYRRLIPQPHRIRPLRHHQQHVPLLLPRLYVLHETRYLPFWNRLAASHHHRPFQIRRLRTQLEVPVRHQSCAHRSPESLPSIMEKET</sequence>
<gene>
    <name evidence="1" type="primary">Vigan.03G230100</name>
    <name evidence="1" type="ORF">VIGAN_03230100</name>
</gene>
<proteinExistence type="predicted"/>
<reference evidence="1 2" key="1">
    <citation type="journal article" date="2015" name="Sci. Rep.">
        <title>The power of single molecule real-time sequencing technology in the de novo assembly of a eukaryotic genome.</title>
        <authorList>
            <person name="Sakai H."/>
            <person name="Naito K."/>
            <person name="Ogiso-Tanaka E."/>
            <person name="Takahashi Y."/>
            <person name="Iseki K."/>
            <person name="Muto C."/>
            <person name="Satou K."/>
            <person name="Teruya K."/>
            <person name="Shiroma A."/>
            <person name="Shimoji M."/>
            <person name="Hirano T."/>
            <person name="Itoh T."/>
            <person name="Kaga A."/>
            <person name="Tomooka N."/>
        </authorList>
    </citation>
    <scope>NUCLEOTIDE SEQUENCE [LARGE SCALE GENOMIC DNA]</scope>
    <source>
        <strain evidence="2">cv. Shumari</strain>
    </source>
</reference>
<dbReference type="Proteomes" id="UP000291084">
    <property type="component" value="Chromosome 3"/>
</dbReference>
<evidence type="ECO:0000313" key="1">
    <source>
        <dbReference type="EMBL" id="BAT82308.1"/>
    </source>
</evidence>